<evidence type="ECO:0000256" key="4">
    <source>
        <dbReference type="SAM" id="MobiDB-lite"/>
    </source>
</evidence>
<dbReference type="Pfam" id="PF03715">
    <property type="entry name" value="Noc2"/>
    <property type="match status" value="1"/>
</dbReference>
<feature type="region of interest" description="Disordered" evidence="4">
    <location>
        <begin position="649"/>
        <end position="674"/>
    </location>
</feature>
<dbReference type="GeneID" id="98124806"/>
<feature type="compositionally biased region" description="Basic residues" evidence="4">
    <location>
        <begin position="1"/>
        <end position="20"/>
    </location>
</feature>
<feature type="compositionally biased region" description="Basic residues" evidence="4">
    <location>
        <begin position="28"/>
        <end position="45"/>
    </location>
</feature>
<feature type="compositionally biased region" description="Basic residues" evidence="4">
    <location>
        <begin position="204"/>
        <end position="213"/>
    </location>
</feature>
<feature type="compositionally biased region" description="Basic and acidic residues" evidence="4">
    <location>
        <begin position="738"/>
        <end position="763"/>
    </location>
</feature>
<name>A0ABR4DN95_9PEZI</name>
<evidence type="ECO:0000256" key="1">
    <source>
        <dbReference type="ARBA" id="ARBA00004123"/>
    </source>
</evidence>
<feature type="compositionally biased region" description="Acidic residues" evidence="4">
    <location>
        <begin position="112"/>
        <end position="147"/>
    </location>
</feature>
<organism evidence="5 6">
    <name type="scientific">Remersonia thermophila</name>
    <dbReference type="NCBI Taxonomy" id="72144"/>
    <lineage>
        <taxon>Eukaryota</taxon>
        <taxon>Fungi</taxon>
        <taxon>Dikarya</taxon>
        <taxon>Ascomycota</taxon>
        <taxon>Pezizomycotina</taxon>
        <taxon>Sordariomycetes</taxon>
        <taxon>Sordariomycetidae</taxon>
        <taxon>Sordariales</taxon>
        <taxon>Sordariales incertae sedis</taxon>
        <taxon>Remersonia</taxon>
    </lineage>
</organism>
<dbReference type="PANTHER" id="PTHR12687:SF4">
    <property type="entry name" value="NUCLEOLAR COMPLEX PROTEIN 2 HOMOLOG"/>
    <property type="match status" value="1"/>
</dbReference>
<evidence type="ECO:0000313" key="6">
    <source>
        <dbReference type="Proteomes" id="UP001600064"/>
    </source>
</evidence>
<feature type="compositionally biased region" description="Basic residues" evidence="4">
    <location>
        <begin position="651"/>
        <end position="668"/>
    </location>
</feature>
<evidence type="ECO:0000256" key="2">
    <source>
        <dbReference type="ARBA" id="ARBA00005907"/>
    </source>
</evidence>
<feature type="region of interest" description="Disordered" evidence="4">
    <location>
        <begin position="1"/>
        <end position="72"/>
    </location>
</feature>
<comment type="caution">
    <text evidence="5">The sequence shown here is derived from an EMBL/GenBank/DDBJ whole genome shotgun (WGS) entry which is preliminary data.</text>
</comment>
<sequence>MGSAKKNLKATKKFEKKHLKGVLERRKSVAKIKQRQQLKEKKKTKRAQDDEFYKGPAGDGNDDKKKPGAKASEMSVDDFFKGGFEILDGKASKTAPKLGKRKRDEAKPREDEASEESDSDLDISDNDEPVDDSEPDAGDASSDEEDLGMSKSAMEALAEKDPEFYKFLKENDPEALDFDENADLAELDELSAGSDEEEDEEQPKKKKQKKDKKAAKEEEEEKADDRELTQAMVSRWRASIEQTHSLRAARQVAIAFRCAAHLSEADDENPQRYAITSPEVFNDIVVTALKGIPAVLQHHVPVKESAAGKVYVQTEGKKFKVLSMLIKSFAASVIRLLSTLSDDATLKLTLSSLQPLLPYLLSFRKLLKMLIKTVVAFWSQSASSDSTRITAFLVIRRLVVVGDKGVREVVLKAAYQGLVQGSRLTNANTIQGIHLMKNSAAELWGLDQNLGYTTAFTSIRQLAIHLRNSIVNNKNDAFRAIYNWQYVHSLDFWSCVLAEHCSPLKQAEAGKESPLKPLIYPLVQVTLGAMRLIPTALYFPLRFHLVRSLLRLSRATDTYIPLAAPLLEVLDSAEMKKAPKSSTLKPLDFAVAYKAPKTYLRTRVYQDGVGEQLVELLSEFFVLWARSIAFPEFALPSIVRIKRWLKEGRKQQARQGHKPHGKHPKGRGPHGGSRNGKLAAALALLVQKLEANARFVEERRARVDFAPKDRAQVDAFLKDFEWEKTPLGAYVVSQRAIREERKKQVEEARREEERKRREEEKEALQNGEDDGESGEEDDDDDEDEEMADGVDNSDDEEEEEEEEEEDEEEEESE</sequence>
<feature type="region of interest" description="Disordered" evidence="4">
    <location>
        <begin position="191"/>
        <end position="227"/>
    </location>
</feature>
<comment type="subcellular location">
    <subcellularLocation>
        <location evidence="1">Nucleus</location>
    </subcellularLocation>
</comment>
<dbReference type="Proteomes" id="UP001600064">
    <property type="component" value="Unassembled WGS sequence"/>
</dbReference>
<keyword evidence="3" id="KW-0539">Nucleus</keyword>
<comment type="similarity">
    <text evidence="2">Belongs to the NOC2 family.</text>
</comment>
<dbReference type="InterPro" id="IPR005343">
    <property type="entry name" value="Noc2"/>
</dbReference>
<gene>
    <name evidence="5" type="ORF">VTJ83DRAFT_375</name>
</gene>
<evidence type="ECO:0008006" key="7">
    <source>
        <dbReference type="Google" id="ProtNLM"/>
    </source>
</evidence>
<evidence type="ECO:0000313" key="5">
    <source>
        <dbReference type="EMBL" id="KAL2271004.1"/>
    </source>
</evidence>
<dbReference type="RefSeq" id="XP_070869728.1">
    <property type="nucleotide sequence ID" value="XM_071010162.1"/>
</dbReference>
<dbReference type="PANTHER" id="PTHR12687">
    <property type="entry name" value="NUCLEOLAR COMPLEX 2 AND RAD4-RELATED"/>
    <property type="match status" value="1"/>
</dbReference>
<reference evidence="5 6" key="1">
    <citation type="journal article" date="2024" name="Commun. Biol.">
        <title>Comparative genomic analysis of thermophilic fungi reveals convergent evolutionary adaptations and gene losses.</title>
        <authorList>
            <person name="Steindorff A.S."/>
            <person name="Aguilar-Pontes M.V."/>
            <person name="Robinson A.J."/>
            <person name="Andreopoulos B."/>
            <person name="LaButti K."/>
            <person name="Kuo A."/>
            <person name="Mondo S."/>
            <person name="Riley R."/>
            <person name="Otillar R."/>
            <person name="Haridas S."/>
            <person name="Lipzen A."/>
            <person name="Grimwood J."/>
            <person name="Schmutz J."/>
            <person name="Clum A."/>
            <person name="Reid I.D."/>
            <person name="Moisan M.C."/>
            <person name="Butler G."/>
            <person name="Nguyen T.T.M."/>
            <person name="Dewar K."/>
            <person name="Conant G."/>
            <person name="Drula E."/>
            <person name="Henrissat B."/>
            <person name="Hansel C."/>
            <person name="Singer S."/>
            <person name="Hutchinson M.I."/>
            <person name="de Vries R.P."/>
            <person name="Natvig D.O."/>
            <person name="Powell A.J."/>
            <person name="Tsang A."/>
            <person name="Grigoriev I.V."/>
        </authorList>
    </citation>
    <scope>NUCLEOTIDE SEQUENCE [LARGE SCALE GENOMIC DNA]</scope>
    <source>
        <strain evidence="5 6">ATCC 22073</strain>
    </source>
</reference>
<feature type="compositionally biased region" description="Acidic residues" evidence="4">
    <location>
        <begin position="767"/>
        <end position="813"/>
    </location>
</feature>
<feature type="region of interest" description="Disordered" evidence="4">
    <location>
        <begin position="738"/>
        <end position="813"/>
    </location>
</feature>
<dbReference type="EMBL" id="JAZGUE010000001">
    <property type="protein sequence ID" value="KAL2271004.1"/>
    <property type="molecule type" value="Genomic_DNA"/>
</dbReference>
<evidence type="ECO:0000256" key="3">
    <source>
        <dbReference type="ARBA" id="ARBA00023242"/>
    </source>
</evidence>
<feature type="region of interest" description="Disordered" evidence="4">
    <location>
        <begin position="91"/>
        <end position="156"/>
    </location>
</feature>
<feature type="compositionally biased region" description="Basic and acidic residues" evidence="4">
    <location>
        <begin position="102"/>
        <end position="111"/>
    </location>
</feature>
<keyword evidence="6" id="KW-1185">Reference proteome</keyword>
<feature type="compositionally biased region" description="Acidic residues" evidence="4">
    <location>
        <begin position="191"/>
        <end position="201"/>
    </location>
</feature>
<accession>A0ABR4DN95</accession>
<proteinExistence type="inferred from homology"/>
<protein>
    <recommendedName>
        <fullName evidence="7">Nucleolar complex protein 2</fullName>
    </recommendedName>
</protein>